<evidence type="ECO:0000313" key="5">
    <source>
        <dbReference type="Proteomes" id="UP000245207"/>
    </source>
</evidence>
<dbReference type="Pfam" id="PF00407">
    <property type="entry name" value="Bet_v_1"/>
    <property type="match status" value="1"/>
</dbReference>
<dbReference type="GO" id="GO:0010427">
    <property type="term" value="F:abscisic acid binding"/>
    <property type="evidence" value="ECO:0007669"/>
    <property type="project" value="TreeGrafter"/>
</dbReference>
<sequence length="155" mass="16891">MFGTLSEETEVKVPASKAWAVYGTLELGKVVTGKIAEAVDVIEGDGGTGTIVKATLKPGLGFPYFIEKFTKVDNENKIKETEMLEGAFLDMGFNFYKIKIEIKDDPKDDTGSSCIVKLSLEYDVKEEFAANASLVTTDLLVGVMSIVNEHLLKSD</sequence>
<dbReference type="InterPro" id="IPR000916">
    <property type="entry name" value="Bet_v_I/MLP"/>
</dbReference>
<proteinExistence type="inferred from homology"/>
<reference evidence="4 5" key="1">
    <citation type="journal article" date="2018" name="Mol. Plant">
        <title>The genome of Artemisia annua provides insight into the evolution of Asteraceae family and artemisinin biosynthesis.</title>
        <authorList>
            <person name="Shen Q."/>
            <person name="Zhang L."/>
            <person name="Liao Z."/>
            <person name="Wang S."/>
            <person name="Yan T."/>
            <person name="Shi P."/>
            <person name="Liu M."/>
            <person name="Fu X."/>
            <person name="Pan Q."/>
            <person name="Wang Y."/>
            <person name="Lv Z."/>
            <person name="Lu X."/>
            <person name="Zhang F."/>
            <person name="Jiang W."/>
            <person name="Ma Y."/>
            <person name="Chen M."/>
            <person name="Hao X."/>
            <person name="Li L."/>
            <person name="Tang Y."/>
            <person name="Lv G."/>
            <person name="Zhou Y."/>
            <person name="Sun X."/>
            <person name="Brodelius P.E."/>
            <person name="Rose J.K.C."/>
            <person name="Tang K."/>
        </authorList>
    </citation>
    <scope>NUCLEOTIDE SEQUENCE [LARGE SCALE GENOMIC DNA]</scope>
    <source>
        <strain evidence="5">cv. Huhao1</strain>
        <tissue evidence="4">Leaf</tissue>
    </source>
</reference>
<feature type="domain" description="Bet v I/Major latex protein" evidence="3">
    <location>
        <begin position="3"/>
        <end position="153"/>
    </location>
</feature>
<dbReference type="GO" id="GO:0009738">
    <property type="term" value="P:abscisic acid-activated signaling pathway"/>
    <property type="evidence" value="ECO:0007669"/>
    <property type="project" value="TreeGrafter"/>
</dbReference>
<dbReference type="GO" id="GO:0038023">
    <property type="term" value="F:signaling receptor activity"/>
    <property type="evidence" value="ECO:0007669"/>
    <property type="project" value="TreeGrafter"/>
</dbReference>
<dbReference type="GO" id="GO:0006952">
    <property type="term" value="P:defense response"/>
    <property type="evidence" value="ECO:0007669"/>
    <property type="project" value="InterPro"/>
</dbReference>
<dbReference type="Gene3D" id="3.30.530.20">
    <property type="match status" value="1"/>
</dbReference>
<keyword evidence="5" id="KW-1185">Reference proteome</keyword>
<dbReference type="GO" id="GO:0009820">
    <property type="term" value="P:alkaloid metabolic process"/>
    <property type="evidence" value="ECO:0007669"/>
    <property type="project" value="UniProtKB-KW"/>
</dbReference>
<dbReference type="Proteomes" id="UP000245207">
    <property type="component" value="Unassembled WGS sequence"/>
</dbReference>
<dbReference type="GO" id="GO:0005634">
    <property type="term" value="C:nucleus"/>
    <property type="evidence" value="ECO:0007669"/>
    <property type="project" value="TreeGrafter"/>
</dbReference>
<dbReference type="GO" id="GO:0004864">
    <property type="term" value="F:protein phosphatase inhibitor activity"/>
    <property type="evidence" value="ECO:0007669"/>
    <property type="project" value="TreeGrafter"/>
</dbReference>
<evidence type="ECO:0000313" key="4">
    <source>
        <dbReference type="EMBL" id="PWA42544.1"/>
    </source>
</evidence>
<organism evidence="4 5">
    <name type="scientific">Artemisia annua</name>
    <name type="common">Sweet wormwood</name>
    <dbReference type="NCBI Taxonomy" id="35608"/>
    <lineage>
        <taxon>Eukaryota</taxon>
        <taxon>Viridiplantae</taxon>
        <taxon>Streptophyta</taxon>
        <taxon>Embryophyta</taxon>
        <taxon>Tracheophyta</taxon>
        <taxon>Spermatophyta</taxon>
        <taxon>Magnoliopsida</taxon>
        <taxon>eudicotyledons</taxon>
        <taxon>Gunneridae</taxon>
        <taxon>Pentapetalae</taxon>
        <taxon>asterids</taxon>
        <taxon>campanulids</taxon>
        <taxon>Asterales</taxon>
        <taxon>Asteraceae</taxon>
        <taxon>Asteroideae</taxon>
        <taxon>Anthemideae</taxon>
        <taxon>Artemisiinae</taxon>
        <taxon>Artemisia</taxon>
    </lineage>
</organism>
<accession>A0A2U1L0N5</accession>
<evidence type="ECO:0000256" key="1">
    <source>
        <dbReference type="ARBA" id="ARBA00009744"/>
    </source>
</evidence>
<keyword evidence="2" id="KW-0017">Alkaloid metabolism</keyword>
<comment type="caution">
    <text evidence="4">The sequence shown here is derived from an EMBL/GenBank/DDBJ whole genome shotgun (WGS) entry which is preliminary data.</text>
</comment>
<name>A0A2U1L0N5_ARTAN</name>
<comment type="similarity">
    <text evidence="1">Belongs to the BetVI family.</text>
</comment>
<protein>
    <submittedName>
        <fullName evidence="4">S-norcoclaurine synthase</fullName>
    </submittedName>
</protein>
<dbReference type="STRING" id="35608.A0A2U1L0N5"/>
<dbReference type="InterPro" id="IPR023393">
    <property type="entry name" value="START-like_dom_sf"/>
</dbReference>
<dbReference type="EMBL" id="PKPP01012335">
    <property type="protein sequence ID" value="PWA42544.1"/>
    <property type="molecule type" value="Genomic_DNA"/>
</dbReference>
<gene>
    <name evidence="4" type="ORF">CTI12_AA543610</name>
</gene>
<dbReference type="InterPro" id="IPR050279">
    <property type="entry name" value="Plant_def-hormone_signal"/>
</dbReference>
<dbReference type="SUPFAM" id="SSF55961">
    <property type="entry name" value="Bet v1-like"/>
    <property type="match status" value="1"/>
</dbReference>
<dbReference type="OrthoDB" id="1879545at2759"/>
<evidence type="ECO:0000256" key="2">
    <source>
        <dbReference type="ARBA" id="ARBA00022589"/>
    </source>
</evidence>
<dbReference type="GO" id="GO:0005737">
    <property type="term" value="C:cytoplasm"/>
    <property type="evidence" value="ECO:0007669"/>
    <property type="project" value="TreeGrafter"/>
</dbReference>
<dbReference type="PANTHER" id="PTHR31213:SF19">
    <property type="entry name" value="BET V I_MAJOR LATEX PROTEIN DOMAIN-CONTAINING PROTEIN"/>
    <property type="match status" value="1"/>
</dbReference>
<dbReference type="PANTHER" id="PTHR31213">
    <property type="entry name" value="OS08G0374000 PROTEIN-RELATED"/>
    <property type="match status" value="1"/>
</dbReference>
<evidence type="ECO:0000259" key="3">
    <source>
        <dbReference type="Pfam" id="PF00407"/>
    </source>
</evidence>
<dbReference type="AlphaFoldDB" id="A0A2U1L0N5"/>